<evidence type="ECO:0000313" key="3">
    <source>
        <dbReference type="Proteomes" id="UP000095751"/>
    </source>
</evidence>
<feature type="region of interest" description="Disordered" evidence="1">
    <location>
        <begin position="354"/>
        <end position="460"/>
    </location>
</feature>
<feature type="region of interest" description="Disordered" evidence="1">
    <location>
        <begin position="43"/>
        <end position="226"/>
    </location>
</feature>
<feature type="compositionally biased region" description="Basic residues" evidence="1">
    <location>
        <begin position="47"/>
        <end position="57"/>
    </location>
</feature>
<feature type="compositionally biased region" description="Low complexity" evidence="1">
    <location>
        <begin position="591"/>
        <end position="606"/>
    </location>
</feature>
<feature type="compositionally biased region" description="Basic and acidic residues" evidence="1">
    <location>
        <begin position="829"/>
        <end position="841"/>
    </location>
</feature>
<feature type="compositionally biased region" description="Low complexity" evidence="1">
    <location>
        <begin position="634"/>
        <end position="646"/>
    </location>
</feature>
<evidence type="ECO:0000313" key="2">
    <source>
        <dbReference type="EMBL" id="OEU17722.1"/>
    </source>
</evidence>
<evidence type="ECO:0000256" key="1">
    <source>
        <dbReference type="SAM" id="MobiDB-lite"/>
    </source>
</evidence>
<feature type="compositionally biased region" description="Basic and acidic residues" evidence="1">
    <location>
        <begin position="371"/>
        <end position="399"/>
    </location>
</feature>
<feature type="compositionally biased region" description="Basic and acidic residues" evidence="1">
    <location>
        <begin position="661"/>
        <end position="677"/>
    </location>
</feature>
<feature type="compositionally biased region" description="Basic and acidic residues" evidence="1">
    <location>
        <begin position="425"/>
        <end position="434"/>
    </location>
</feature>
<organism evidence="2 3">
    <name type="scientific">Fragilariopsis cylindrus CCMP1102</name>
    <dbReference type="NCBI Taxonomy" id="635003"/>
    <lineage>
        <taxon>Eukaryota</taxon>
        <taxon>Sar</taxon>
        <taxon>Stramenopiles</taxon>
        <taxon>Ochrophyta</taxon>
        <taxon>Bacillariophyta</taxon>
        <taxon>Bacillariophyceae</taxon>
        <taxon>Bacillariophycidae</taxon>
        <taxon>Bacillariales</taxon>
        <taxon>Bacillariaceae</taxon>
        <taxon>Fragilariopsis</taxon>
    </lineage>
</organism>
<feature type="compositionally biased region" description="Basic and acidic residues" evidence="1">
    <location>
        <begin position="782"/>
        <end position="795"/>
    </location>
</feature>
<keyword evidence="3" id="KW-1185">Reference proteome</keyword>
<dbReference type="AlphaFoldDB" id="A0A1E7FHS3"/>
<name>A0A1E7FHS3_9STRA</name>
<protein>
    <submittedName>
        <fullName evidence="2">Uncharacterized protein</fullName>
    </submittedName>
</protein>
<feature type="compositionally biased region" description="Polar residues" evidence="1">
    <location>
        <begin position="483"/>
        <end position="496"/>
    </location>
</feature>
<dbReference type="InParanoid" id="A0A1E7FHS3"/>
<feature type="region of interest" description="Disordered" evidence="1">
    <location>
        <begin position="483"/>
        <end position="554"/>
    </location>
</feature>
<feature type="compositionally biased region" description="Basic and acidic residues" evidence="1">
    <location>
        <begin position="541"/>
        <end position="554"/>
    </location>
</feature>
<dbReference type="EMBL" id="KV784357">
    <property type="protein sequence ID" value="OEU17722.1"/>
    <property type="molecule type" value="Genomic_DNA"/>
</dbReference>
<feature type="compositionally biased region" description="Polar residues" evidence="1">
    <location>
        <begin position="128"/>
        <end position="140"/>
    </location>
</feature>
<feature type="compositionally biased region" description="Low complexity" evidence="1">
    <location>
        <begin position="101"/>
        <end position="122"/>
    </location>
</feature>
<feature type="compositionally biased region" description="Basic and acidic residues" evidence="1">
    <location>
        <begin position="758"/>
        <end position="774"/>
    </location>
</feature>
<dbReference type="OrthoDB" id="57429at2759"/>
<feature type="compositionally biased region" description="Polar residues" evidence="1">
    <location>
        <begin position="153"/>
        <end position="171"/>
    </location>
</feature>
<accession>A0A1E7FHS3</accession>
<feature type="compositionally biased region" description="Basic and acidic residues" evidence="1">
    <location>
        <begin position="610"/>
        <end position="621"/>
    </location>
</feature>
<feature type="compositionally biased region" description="Basic residues" evidence="1">
    <location>
        <begin position="748"/>
        <end position="757"/>
    </location>
</feature>
<feature type="compositionally biased region" description="Polar residues" evidence="1">
    <location>
        <begin position="846"/>
        <end position="860"/>
    </location>
</feature>
<feature type="compositionally biased region" description="Basic residues" evidence="1">
    <location>
        <begin position="622"/>
        <end position="633"/>
    </location>
</feature>
<dbReference type="Proteomes" id="UP000095751">
    <property type="component" value="Unassembled WGS sequence"/>
</dbReference>
<dbReference type="KEGG" id="fcy:FRACYDRAFT_238149"/>
<gene>
    <name evidence="2" type="ORF">FRACYDRAFT_238149</name>
</gene>
<feature type="compositionally biased region" description="Low complexity" evidence="1">
    <location>
        <begin position="172"/>
        <end position="192"/>
    </location>
</feature>
<feature type="compositionally biased region" description="Basic and acidic residues" evidence="1">
    <location>
        <begin position="497"/>
        <end position="532"/>
    </location>
</feature>
<proteinExistence type="predicted"/>
<sequence>MWTDNSTCQVRERVYRGKKRIIPSCKLKRVCWTEFLLVTGPNEKVRSHPRGAGRGRSHTPPPGGRGAGRGRGGDSRKNIYNNNNIGGRGRDRKSSEERNINTPWTNDNNATNATGNDTTNDNRIPTGLVNNVPSTWTTASGKFHPNESELGFDTSSNINGHRDALTSTTDGNKSNRSSRSNKSSRSTKTVTSMGVSDNFIADDDDDNNNNNDNNKSKKHMLLNGEPEDPVARQRFYKNLKKVGIKSLLVCILDNDDNDNDDDGKTTVSEMSFSEASYILDLAQQKESREKDRQEEALEEALELYRTWLMEGKNDDKNIFLMILSEVKKERKEEYEEYDKKHDSLLNVALDSELKRRESETKHNQQQQQENMKVKEDPPSTVDEPHKSTARIDKVIERNKSSTNLDDYNDDYPEEWNEPYDTTLEQIKKPKEKSKTKTAVSSSKENINSNTVTPKKKMNKKKKSLGIFDCFGSNIEDDVIVETQQQPPKNADVSSSRECAHKPIRSEIKEEVNQKEREQEQEQKQREHHEDTKSMFSRLRKQLSERKVQEKTEEDKWWQKINDAKTEEVWWQQQINDENRKKVTVPEIAEDTPSPSIILPPLSTSITNISTKEKDYLSESKREKKKSHKRRKSSKGGTTTTTTDSTSFLDNADTPGPLKSFTKRDDKEDNKGGNDKDALVVTKGEKKKKKKMGAEIGSTGSSQRDDEDPTTPNIERKISHFGIISTALVKSDNDNESNDTDEKIVSPKREKKSRKSKVEKKESKDDGNYHVEKIQSFKKKKSTSKDKDGSKNEGLKTSKPPRTQTHTRSLKRGPSSGGTTESLRAPVRRTRSEHSGNKKDRSSSSSNIERLSQSNNSNNYEHSPKRTKKKKGKVGSTRSLNKKGDKDTDETKSPIKPASTKKKKKIKSGNSDRSLLKDR</sequence>
<feature type="compositionally biased region" description="Acidic residues" evidence="1">
    <location>
        <begin position="406"/>
        <end position="417"/>
    </location>
</feature>
<feature type="compositionally biased region" description="Basic and acidic residues" evidence="1">
    <location>
        <begin position="881"/>
        <end position="892"/>
    </location>
</feature>
<feature type="compositionally biased region" description="Basic and acidic residues" evidence="1">
    <location>
        <begin position="88"/>
        <end position="99"/>
    </location>
</feature>
<feature type="region of interest" description="Disordered" evidence="1">
    <location>
        <begin position="575"/>
        <end position="918"/>
    </location>
</feature>
<reference evidence="2 3" key="1">
    <citation type="submission" date="2016-09" db="EMBL/GenBank/DDBJ databases">
        <title>Extensive genetic diversity and differential bi-allelic expression allows diatom success in the polar Southern Ocean.</title>
        <authorList>
            <consortium name="DOE Joint Genome Institute"/>
            <person name="Mock T."/>
            <person name="Otillar R.P."/>
            <person name="Strauss J."/>
            <person name="Dupont C."/>
            <person name="Frickenhaus S."/>
            <person name="Maumus F."/>
            <person name="Mcmullan M."/>
            <person name="Sanges R."/>
            <person name="Schmutz J."/>
            <person name="Toseland A."/>
            <person name="Valas R."/>
            <person name="Veluchamy A."/>
            <person name="Ward B.J."/>
            <person name="Allen A."/>
            <person name="Barry K."/>
            <person name="Falciatore A."/>
            <person name="Ferrante M."/>
            <person name="Fortunato A.E."/>
            <person name="Gloeckner G."/>
            <person name="Gruber A."/>
            <person name="Hipkin R."/>
            <person name="Janech M."/>
            <person name="Kroth P."/>
            <person name="Leese F."/>
            <person name="Lindquist E."/>
            <person name="Lyon B.R."/>
            <person name="Martin J."/>
            <person name="Mayer C."/>
            <person name="Parker M."/>
            <person name="Quesneville H."/>
            <person name="Raymond J."/>
            <person name="Uhlig C."/>
            <person name="Valentin K.U."/>
            <person name="Worden A.Z."/>
            <person name="Armbrust E.V."/>
            <person name="Bowler C."/>
            <person name="Green B."/>
            <person name="Moulton V."/>
            <person name="Van Oosterhout C."/>
            <person name="Grigoriev I."/>
        </authorList>
    </citation>
    <scope>NUCLEOTIDE SEQUENCE [LARGE SCALE GENOMIC DNA]</scope>
    <source>
        <strain evidence="2 3">CCMP1102</strain>
    </source>
</reference>